<dbReference type="RefSeq" id="WP_109429241.1">
    <property type="nucleotide sequence ID" value="NZ_MPDK01000002.1"/>
</dbReference>
<reference evidence="4 5" key="1">
    <citation type="submission" date="2016-11" db="EMBL/GenBank/DDBJ databases">
        <title>Comparative genomics of Acidibacillus ferroxidans species.</title>
        <authorList>
            <person name="Oliveira G."/>
            <person name="Nunes G."/>
            <person name="Oliveira R."/>
            <person name="Araujo F."/>
            <person name="Salim A."/>
            <person name="Scholte L."/>
            <person name="Morais D."/>
            <person name="Nancucheo I."/>
            <person name="Johnson D.B."/>
            <person name="Grail B."/>
            <person name="Bittencourt J."/>
            <person name="Valadares R."/>
        </authorList>
    </citation>
    <scope>NUCLEOTIDE SEQUENCE [LARGE SCALE GENOMIC DNA]</scope>
    <source>
        <strain evidence="4 5">Y002</strain>
    </source>
</reference>
<dbReference type="InterPro" id="IPR009057">
    <property type="entry name" value="Homeodomain-like_sf"/>
</dbReference>
<name>A0A2U3DBI6_SULT2</name>
<feature type="domain" description="HTH tetR-type" evidence="3">
    <location>
        <begin position="11"/>
        <end position="71"/>
    </location>
</feature>
<dbReference type="GO" id="GO:0000976">
    <property type="term" value="F:transcription cis-regulatory region binding"/>
    <property type="evidence" value="ECO:0007669"/>
    <property type="project" value="TreeGrafter"/>
</dbReference>
<evidence type="ECO:0000256" key="1">
    <source>
        <dbReference type="ARBA" id="ARBA00023125"/>
    </source>
</evidence>
<evidence type="ECO:0000256" key="2">
    <source>
        <dbReference type="PROSITE-ProRule" id="PRU00335"/>
    </source>
</evidence>
<dbReference type="PRINTS" id="PR00455">
    <property type="entry name" value="HTHTETR"/>
</dbReference>
<dbReference type="AlphaFoldDB" id="A0A2U3DBI6"/>
<sequence length="206" mass="23630">MNETFHLAGEGSTHRRIIEAALQEFTERGYKGASTRAIAERAGVNEVTLFRHFGSKLDLLRIAVEYEVSQMHVPESLEPYLEMDFRAGFTAFLREFLMQLTCQSDILMLGFAESYSHPQIVYSLRQMFWRIRISLQDFFNEMQKRGRMRKADNHVLSQMVIATLHTTPLIKKHAPSEWADQLTDERLIAALVETIASAYGISNSTP</sequence>
<dbReference type="OrthoDB" id="277085at2"/>
<accession>A0A2U3DBI6</accession>
<dbReference type="GO" id="GO:0003700">
    <property type="term" value="F:DNA-binding transcription factor activity"/>
    <property type="evidence" value="ECO:0007669"/>
    <property type="project" value="TreeGrafter"/>
</dbReference>
<dbReference type="EMBL" id="MPDK01000002">
    <property type="protein sequence ID" value="PWI58648.1"/>
    <property type="molecule type" value="Genomic_DNA"/>
</dbReference>
<dbReference type="PANTHER" id="PTHR30055:SF226">
    <property type="entry name" value="HTH-TYPE TRANSCRIPTIONAL REGULATOR PKSA"/>
    <property type="match status" value="1"/>
</dbReference>
<keyword evidence="5" id="KW-1185">Reference proteome</keyword>
<evidence type="ECO:0000313" key="4">
    <source>
        <dbReference type="EMBL" id="PWI58648.1"/>
    </source>
</evidence>
<dbReference type="InterPro" id="IPR001647">
    <property type="entry name" value="HTH_TetR"/>
</dbReference>
<dbReference type="InterPro" id="IPR050109">
    <property type="entry name" value="HTH-type_TetR-like_transc_reg"/>
</dbReference>
<comment type="caution">
    <text evidence="4">The sequence shown here is derived from an EMBL/GenBank/DDBJ whole genome shotgun (WGS) entry which is preliminary data.</text>
</comment>
<dbReference type="Gene3D" id="1.10.357.10">
    <property type="entry name" value="Tetracycline Repressor, domain 2"/>
    <property type="match status" value="1"/>
</dbReference>
<dbReference type="InterPro" id="IPR036271">
    <property type="entry name" value="Tet_transcr_reg_TetR-rel_C_sf"/>
</dbReference>
<feature type="DNA-binding region" description="H-T-H motif" evidence="2">
    <location>
        <begin position="34"/>
        <end position="53"/>
    </location>
</feature>
<dbReference type="SUPFAM" id="SSF48498">
    <property type="entry name" value="Tetracyclin repressor-like, C-terminal domain"/>
    <property type="match status" value="1"/>
</dbReference>
<gene>
    <name evidence="4" type="ORF">BM613_00680</name>
</gene>
<keyword evidence="1 2" id="KW-0238">DNA-binding</keyword>
<proteinExistence type="predicted"/>
<dbReference type="SUPFAM" id="SSF46689">
    <property type="entry name" value="Homeodomain-like"/>
    <property type="match status" value="1"/>
</dbReference>
<dbReference type="Pfam" id="PF00440">
    <property type="entry name" value="TetR_N"/>
    <property type="match status" value="1"/>
</dbReference>
<organism evidence="4 5">
    <name type="scientific">Sulfoacidibacillus thermotolerans</name>
    <name type="common">Acidibacillus sulfuroxidans</name>
    <dbReference type="NCBI Taxonomy" id="1765684"/>
    <lineage>
        <taxon>Bacteria</taxon>
        <taxon>Bacillati</taxon>
        <taxon>Bacillota</taxon>
        <taxon>Bacilli</taxon>
        <taxon>Bacillales</taxon>
        <taxon>Alicyclobacillaceae</taxon>
        <taxon>Sulfoacidibacillus</taxon>
    </lineage>
</organism>
<protein>
    <recommendedName>
        <fullName evidence="3">HTH tetR-type domain-containing protein</fullName>
    </recommendedName>
</protein>
<dbReference type="PROSITE" id="PS50977">
    <property type="entry name" value="HTH_TETR_2"/>
    <property type="match status" value="1"/>
</dbReference>
<dbReference type="PANTHER" id="PTHR30055">
    <property type="entry name" value="HTH-TYPE TRANSCRIPTIONAL REGULATOR RUTR"/>
    <property type="match status" value="1"/>
</dbReference>
<evidence type="ECO:0000259" key="3">
    <source>
        <dbReference type="PROSITE" id="PS50977"/>
    </source>
</evidence>
<evidence type="ECO:0000313" key="5">
    <source>
        <dbReference type="Proteomes" id="UP000245380"/>
    </source>
</evidence>
<dbReference type="Proteomes" id="UP000245380">
    <property type="component" value="Unassembled WGS sequence"/>
</dbReference>